<feature type="binding site" evidence="6">
    <location>
        <position position="148"/>
    </location>
    <ligand>
        <name>S-adenosyl-L-methionine</name>
        <dbReference type="ChEBI" id="CHEBI:59789"/>
    </ligand>
</feature>
<organism evidence="7 8">
    <name type="scientific">Candidatus Syntrophonatronum acetioxidans</name>
    <dbReference type="NCBI Taxonomy" id="1795816"/>
    <lineage>
        <taxon>Bacteria</taxon>
        <taxon>Bacillati</taxon>
        <taxon>Bacillota</taxon>
        <taxon>Clostridia</taxon>
        <taxon>Eubacteriales</taxon>
        <taxon>Syntrophomonadaceae</taxon>
        <taxon>Candidatus Syntrophonatronum</taxon>
    </lineage>
</organism>
<dbReference type="GO" id="GO:0005829">
    <property type="term" value="C:cytosol"/>
    <property type="evidence" value="ECO:0007669"/>
    <property type="project" value="TreeGrafter"/>
</dbReference>
<feature type="binding site" evidence="6">
    <location>
        <begin position="129"/>
        <end position="130"/>
    </location>
    <ligand>
        <name>S-adenosyl-L-methionine</name>
        <dbReference type="ChEBI" id="CHEBI:59789"/>
    </ligand>
</feature>
<dbReference type="Proteomes" id="UP000285138">
    <property type="component" value="Unassembled WGS sequence"/>
</dbReference>
<dbReference type="EC" id="2.1.1.-" evidence="6"/>
<evidence type="ECO:0000256" key="6">
    <source>
        <dbReference type="HAMAP-Rule" id="MF_00074"/>
    </source>
</evidence>
<comment type="function">
    <text evidence="6">Specifically methylates the N7 position of a guanine in 16S rRNA.</text>
</comment>
<keyword evidence="4 6" id="KW-0808">Transferase</keyword>
<keyword evidence="3 6" id="KW-0489">Methyltransferase</keyword>
<evidence type="ECO:0000256" key="1">
    <source>
        <dbReference type="ARBA" id="ARBA00022490"/>
    </source>
</evidence>
<dbReference type="PANTHER" id="PTHR31760">
    <property type="entry name" value="S-ADENOSYL-L-METHIONINE-DEPENDENT METHYLTRANSFERASES SUPERFAMILY PROTEIN"/>
    <property type="match status" value="1"/>
</dbReference>
<proteinExistence type="inferred from homology"/>
<dbReference type="InterPro" id="IPR003682">
    <property type="entry name" value="rRNA_ssu_MeTfrase_G"/>
</dbReference>
<keyword evidence="5 6" id="KW-0949">S-adenosyl-L-methionine</keyword>
<reference evidence="7 8" key="1">
    <citation type="submission" date="2018-08" db="EMBL/GenBank/DDBJ databases">
        <title>The metabolism and importance of syntrophic acetate oxidation coupled to methane or sulfide production in haloalkaline environments.</title>
        <authorList>
            <person name="Timmers P.H.A."/>
            <person name="Vavourakis C.D."/>
            <person name="Sorokin D.Y."/>
            <person name="Sinninghe Damste J.S."/>
            <person name="Muyzer G."/>
            <person name="Stams A.J.M."/>
            <person name="Plugge C.M."/>
        </authorList>
    </citation>
    <scope>NUCLEOTIDE SEQUENCE [LARGE SCALE GENOMIC DNA]</scope>
    <source>
        <strain evidence="7">MSAO_Bac1</strain>
    </source>
</reference>
<accession>A0A424YB77</accession>
<dbReference type="HAMAP" id="MF_00074">
    <property type="entry name" value="16SrRNA_methyltr_G"/>
    <property type="match status" value="1"/>
</dbReference>
<dbReference type="PIRSF" id="PIRSF003078">
    <property type="entry name" value="GidB"/>
    <property type="match status" value="1"/>
</dbReference>
<comment type="caution">
    <text evidence="6">Lacks conserved residue(s) required for the propagation of feature annotation.</text>
</comment>
<dbReference type="AlphaFoldDB" id="A0A424YB77"/>
<dbReference type="InterPro" id="IPR029063">
    <property type="entry name" value="SAM-dependent_MTases_sf"/>
</dbReference>
<evidence type="ECO:0000313" key="8">
    <source>
        <dbReference type="Proteomes" id="UP000285138"/>
    </source>
</evidence>
<gene>
    <name evidence="6 7" type="primary">rsmG</name>
    <name evidence="7" type="ORF">D5R97_08525</name>
</gene>
<comment type="similarity">
    <text evidence="6">Belongs to the methyltransferase superfamily. RNA methyltransferase RsmG family.</text>
</comment>
<keyword evidence="1 6" id="KW-0963">Cytoplasm</keyword>
<dbReference type="EMBL" id="QZAA01000231">
    <property type="protein sequence ID" value="RQD73904.1"/>
    <property type="molecule type" value="Genomic_DNA"/>
</dbReference>
<feature type="binding site" evidence="6">
    <location>
        <position position="83"/>
    </location>
    <ligand>
        <name>S-adenosyl-L-methionine</name>
        <dbReference type="ChEBI" id="CHEBI:59789"/>
    </ligand>
</feature>
<dbReference type="Gene3D" id="3.40.50.150">
    <property type="entry name" value="Vaccinia Virus protein VP39"/>
    <property type="match status" value="1"/>
</dbReference>
<comment type="subcellular location">
    <subcellularLocation>
        <location evidence="6">Cytoplasm</location>
    </subcellularLocation>
</comment>
<evidence type="ECO:0000256" key="2">
    <source>
        <dbReference type="ARBA" id="ARBA00022552"/>
    </source>
</evidence>
<dbReference type="Pfam" id="PF02527">
    <property type="entry name" value="GidB"/>
    <property type="match status" value="1"/>
</dbReference>
<dbReference type="PANTHER" id="PTHR31760:SF0">
    <property type="entry name" value="S-ADENOSYL-L-METHIONINE-DEPENDENT METHYLTRANSFERASES SUPERFAMILY PROTEIN"/>
    <property type="match status" value="1"/>
</dbReference>
<dbReference type="FunFam" id="3.40.50.150:FF:000041">
    <property type="entry name" value="Ribosomal RNA small subunit methyltransferase G"/>
    <property type="match status" value="1"/>
</dbReference>
<dbReference type="NCBIfam" id="TIGR00138">
    <property type="entry name" value="rsmG_gidB"/>
    <property type="match status" value="1"/>
</dbReference>
<evidence type="ECO:0000256" key="4">
    <source>
        <dbReference type="ARBA" id="ARBA00022679"/>
    </source>
</evidence>
<protein>
    <recommendedName>
        <fullName evidence="6">Ribosomal RNA small subunit methyltransferase G</fullName>
        <ecNumber evidence="6">2.1.1.-</ecNumber>
    </recommendedName>
    <alternativeName>
        <fullName evidence="6">16S rRNA 7-methylguanosine methyltransferase</fullName>
        <shortName evidence="6">16S rRNA m7G methyltransferase</shortName>
    </alternativeName>
</protein>
<feature type="binding site" evidence="6">
    <location>
        <position position="78"/>
    </location>
    <ligand>
        <name>S-adenosyl-L-methionine</name>
        <dbReference type="ChEBI" id="CHEBI:59789"/>
    </ligand>
</feature>
<dbReference type="SUPFAM" id="SSF53335">
    <property type="entry name" value="S-adenosyl-L-methionine-dependent methyltransferases"/>
    <property type="match status" value="1"/>
</dbReference>
<evidence type="ECO:0000256" key="5">
    <source>
        <dbReference type="ARBA" id="ARBA00022691"/>
    </source>
</evidence>
<dbReference type="GO" id="GO:0070043">
    <property type="term" value="F:rRNA (guanine-N7-)-methyltransferase activity"/>
    <property type="evidence" value="ECO:0007669"/>
    <property type="project" value="UniProtKB-UniRule"/>
</dbReference>
<evidence type="ECO:0000256" key="3">
    <source>
        <dbReference type="ARBA" id="ARBA00022603"/>
    </source>
</evidence>
<name>A0A424YB77_9FIRM</name>
<keyword evidence="2 6" id="KW-0698">rRNA processing</keyword>
<sequence>MYDEDLLIRGAKKMGIKLTNPQIEKFGLYYHLLVEWNKTLNLTRITEGEEIITDHFLDSISPVKFLEFGPGVHFCDVGTGAGFPGIPLKIIFPRARLTLIDSKKRRIYFLKRVIKELGLDDVFIYHGRAEDIAREKEHRERYDVVLARALAPMNVLVELALPFAALGGKLVAYKGKKVWQELEEAQAAITLMGGKRERVGKINLPFSDKNRYIVVINKETLTPFKFPRKAGVPKKRPIIKAEASG</sequence>
<comment type="caution">
    <text evidence="7">The sequence shown here is derived from an EMBL/GenBank/DDBJ whole genome shotgun (WGS) entry which is preliminary data.</text>
</comment>
<evidence type="ECO:0000313" key="7">
    <source>
        <dbReference type="EMBL" id="RQD73904.1"/>
    </source>
</evidence>